<feature type="domain" description="ASCH" evidence="1">
    <location>
        <begin position="35"/>
        <end position="161"/>
    </location>
</feature>
<dbReference type="SUPFAM" id="SSF88697">
    <property type="entry name" value="PUA domain-like"/>
    <property type="match status" value="1"/>
</dbReference>
<name>A0A0F0KKY5_9MICO</name>
<evidence type="ECO:0000313" key="2">
    <source>
        <dbReference type="EMBL" id="KJL20800.1"/>
    </source>
</evidence>
<evidence type="ECO:0000313" key="3">
    <source>
        <dbReference type="Proteomes" id="UP000033448"/>
    </source>
</evidence>
<dbReference type="InterPro" id="IPR007374">
    <property type="entry name" value="ASCH_domain"/>
</dbReference>
<dbReference type="SMART" id="SM01022">
    <property type="entry name" value="ASCH"/>
    <property type="match status" value="1"/>
</dbReference>
<dbReference type="Proteomes" id="UP000033448">
    <property type="component" value="Unassembled WGS sequence"/>
</dbReference>
<dbReference type="Gene3D" id="3.10.400.10">
    <property type="entry name" value="Sulfate adenylyltransferase"/>
    <property type="match status" value="1"/>
</dbReference>
<keyword evidence="3" id="KW-1185">Reference proteome</keyword>
<dbReference type="PIRSF" id="PIRSF021320">
    <property type="entry name" value="DUF984"/>
    <property type="match status" value="1"/>
</dbReference>
<dbReference type="PANTHER" id="PTHR39203:SF1">
    <property type="entry name" value="CYTOPLASMIC PROTEIN"/>
    <property type="match status" value="1"/>
</dbReference>
<dbReference type="Pfam" id="PF04266">
    <property type="entry name" value="ASCH"/>
    <property type="match status" value="1"/>
</dbReference>
<proteinExistence type="predicted"/>
<evidence type="ECO:0000259" key="1">
    <source>
        <dbReference type="SMART" id="SM01022"/>
    </source>
</evidence>
<comment type="caution">
    <text evidence="2">The sequence shown here is derived from an EMBL/GenBank/DDBJ whole genome shotgun (WGS) entry which is preliminary data.</text>
</comment>
<sequence length="162" mass="17600">MHDGSVASALQASRGPASVAAYAERMTEELPVSEYGFPGPLRDSLVAAIIAGKKTSTTSLLRDYEREGEPFPEVGDRAVVIDSAGDPVGIEQITEVRIVRVGDVDLEHALAEGEGFTSVAEWREGHEGFWHGSEYRDHAGDPSFRVTDDTLAVLARFRFEPI</sequence>
<dbReference type="AlphaFoldDB" id="A0A0F0KKY5"/>
<dbReference type="PATRIC" id="fig|582680.7.peg.2783"/>
<gene>
    <name evidence="2" type="ORF">RL72_02726</name>
</gene>
<accession>A0A0F0KKY5</accession>
<dbReference type="EMBL" id="JYIT01000082">
    <property type="protein sequence ID" value="KJL20800.1"/>
    <property type="molecule type" value="Genomic_DNA"/>
</dbReference>
<dbReference type="InterPro" id="IPR015947">
    <property type="entry name" value="PUA-like_sf"/>
</dbReference>
<reference evidence="2 3" key="1">
    <citation type="submission" date="2015-02" db="EMBL/GenBank/DDBJ databases">
        <title>Draft genome sequences of ten Microbacterium spp. with emphasis on heavy metal contaminated environments.</title>
        <authorList>
            <person name="Corretto E."/>
        </authorList>
    </citation>
    <scope>NUCLEOTIDE SEQUENCE [LARGE SCALE GENOMIC DNA]</scope>
    <source>
        <strain evidence="2 3">DSM 23848</strain>
    </source>
</reference>
<dbReference type="InterPro" id="IPR009326">
    <property type="entry name" value="DUF984"/>
</dbReference>
<dbReference type="PANTHER" id="PTHR39203">
    <property type="entry name" value="CYTOPLASMIC PROTEIN-RELATED"/>
    <property type="match status" value="1"/>
</dbReference>
<organism evidence="2 3">
    <name type="scientific">Microbacterium azadirachtae</name>
    <dbReference type="NCBI Taxonomy" id="582680"/>
    <lineage>
        <taxon>Bacteria</taxon>
        <taxon>Bacillati</taxon>
        <taxon>Actinomycetota</taxon>
        <taxon>Actinomycetes</taxon>
        <taxon>Micrococcales</taxon>
        <taxon>Microbacteriaceae</taxon>
        <taxon>Microbacterium</taxon>
    </lineage>
</organism>
<protein>
    <submittedName>
        <fullName evidence="2">ASCH domain protein</fullName>
    </submittedName>
</protein>